<dbReference type="EMBL" id="CAEZYU010000033">
    <property type="protein sequence ID" value="CAB4738970.1"/>
    <property type="molecule type" value="Genomic_DNA"/>
</dbReference>
<proteinExistence type="predicted"/>
<dbReference type="InterPro" id="IPR004838">
    <property type="entry name" value="NHTrfase_class1_PyrdxlP-BS"/>
</dbReference>
<name>A0A6J6SW16_9ZZZZ</name>
<evidence type="ECO:0000313" key="5">
    <source>
        <dbReference type="EMBL" id="CAB4545908.1"/>
    </source>
</evidence>
<dbReference type="AlphaFoldDB" id="A0A6J6SW16"/>
<dbReference type="EMBL" id="CAEZSF010000134">
    <property type="protein sequence ID" value="CAB4545908.1"/>
    <property type="molecule type" value="Genomic_DNA"/>
</dbReference>
<dbReference type="EMBL" id="CAFBMG010000021">
    <property type="protein sequence ID" value="CAB4893376.1"/>
    <property type="molecule type" value="Genomic_DNA"/>
</dbReference>
<dbReference type="Gene3D" id="3.90.1150.10">
    <property type="entry name" value="Aspartate Aminotransferase, domain 1"/>
    <property type="match status" value="1"/>
</dbReference>
<sequence length="391" mass="43469">MEFRRITSLPPYVFTIIDSLKVAARRDGADIIDLGFGNPDLPSPPIAVEKLCEAAQNERNHRYSASRGIPKLREAAASYYKHRFDVDIDPDTEVITTIGAKEGFSHLMWVLLEHGDAALVPSPSYPIHIFGPLFAGANVREIPLGTGDEFFENMVEAWEYSYPRPRVIVLSFPHNPTTTCVDLAFMQRVVDFARERDVILVHDNAYADLGFDGYRPPSILQAEGAKEVAVELYSMTKSFSMAGWRMAFMLGNPQVIAALAKLKSYLDYGTFQPIQIAATVTLNEMQDFPVEVNEIYQVRRDALCSGLARIGWQMEPPMGTMFAWAPIPEPYAEMGSVEFCSFLVREAGVALSPGVGFGPGGEGNVRFALIENEQRINQAVRNLKRALPKLA</sequence>
<evidence type="ECO:0000259" key="4">
    <source>
        <dbReference type="Pfam" id="PF00155"/>
    </source>
</evidence>
<gene>
    <name evidence="5" type="ORF">UFOPK1358_01310</name>
    <name evidence="6" type="ORF">UFOPK2766_00897</name>
    <name evidence="7" type="ORF">UFOPK3519_00432</name>
</gene>
<dbReference type="GO" id="GO:0008483">
    <property type="term" value="F:transaminase activity"/>
    <property type="evidence" value="ECO:0007669"/>
    <property type="project" value="UniProtKB-KW"/>
</dbReference>
<keyword evidence="3" id="KW-0808">Transferase</keyword>
<dbReference type="CDD" id="cd00609">
    <property type="entry name" value="AAT_like"/>
    <property type="match status" value="1"/>
</dbReference>
<evidence type="ECO:0000313" key="6">
    <source>
        <dbReference type="EMBL" id="CAB4738970.1"/>
    </source>
</evidence>
<dbReference type="InterPro" id="IPR015421">
    <property type="entry name" value="PyrdxlP-dep_Trfase_major"/>
</dbReference>
<dbReference type="Gene3D" id="3.40.640.10">
    <property type="entry name" value="Type I PLP-dependent aspartate aminotransferase-like (Major domain)"/>
    <property type="match status" value="1"/>
</dbReference>
<dbReference type="InterPro" id="IPR050881">
    <property type="entry name" value="LL-DAP_aminotransferase"/>
</dbReference>
<dbReference type="PROSITE" id="PS00105">
    <property type="entry name" value="AA_TRANSFER_CLASS_1"/>
    <property type="match status" value="1"/>
</dbReference>
<evidence type="ECO:0000256" key="1">
    <source>
        <dbReference type="ARBA" id="ARBA00001933"/>
    </source>
</evidence>
<protein>
    <submittedName>
        <fullName evidence="6">Unannotated protein</fullName>
    </submittedName>
</protein>
<evidence type="ECO:0000256" key="3">
    <source>
        <dbReference type="ARBA" id="ARBA00022679"/>
    </source>
</evidence>
<comment type="cofactor">
    <cofactor evidence="1">
        <name>pyridoxal 5'-phosphate</name>
        <dbReference type="ChEBI" id="CHEBI:597326"/>
    </cofactor>
</comment>
<dbReference type="Pfam" id="PF00155">
    <property type="entry name" value="Aminotran_1_2"/>
    <property type="match status" value="1"/>
</dbReference>
<accession>A0A6J6SW16</accession>
<dbReference type="InterPro" id="IPR015424">
    <property type="entry name" value="PyrdxlP-dep_Trfase"/>
</dbReference>
<dbReference type="PANTHER" id="PTHR42832:SF1">
    <property type="entry name" value="GLUTAMATE-PYRUVATE AMINOTRANSFERASE ALAC"/>
    <property type="match status" value="1"/>
</dbReference>
<reference evidence="6" key="1">
    <citation type="submission" date="2020-05" db="EMBL/GenBank/DDBJ databases">
        <authorList>
            <person name="Chiriac C."/>
            <person name="Salcher M."/>
            <person name="Ghai R."/>
            <person name="Kavagutti S V."/>
        </authorList>
    </citation>
    <scope>NUCLEOTIDE SEQUENCE</scope>
</reference>
<keyword evidence="2" id="KW-0032">Aminotransferase</keyword>
<dbReference type="SUPFAM" id="SSF53383">
    <property type="entry name" value="PLP-dependent transferases"/>
    <property type="match status" value="1"/>
</dbReference>
<organism evidence="6">
    <name type="scientific">freshwater metagenome</name>
    <dbReference type="NCBI Taxonomy" id="449393"/>
    <lineage>
        <taxon>unclassified sequences</taxon>
        <taxon>metagenomes</taxon>
        <taxon>ecological metagenomes</taxon>
    </lineage>
</organism>
<dbReference type="InterPro" id="IPR004839">
    <property type="entry name" value="Aminotransferase_I/II_large"/>
</dbReference>
<dbReference type="GO" id="GO:0030170">
    <property type="term" value="F:pyridoxal phosphate binding"/>
    <property type="evidence" value="ECO:0007669"/>
    <property type="project" value="InterPro"/>
</dbReference>
<dbReference type="InterPro" id="IPR015422">
    <property type="entry name" value="PyrdxlP-dep_Trfase_small"/>
</dbReference>
<evidence type="ECO:0000256" key="2">
    <source>
        <dbReference type="ARBA" id="ARBA00022576"/>
    </source>
</evidence>
<feature type="domain" description="Aminotransferase class I/classII large" evidence="4">
    <location>
        <begin position="30"/>
        <end position="380"/>
    </location>
</feature>
<dbReference type="PANTHER" id="PTHR42832">
    <property type="entry name" value="AMINO ACID AMINOTRANSFERASE"/>
    <property type="match status" value="1"/>
</dbReference>
<evidence type="ECO:0000313" key="7">
    <source>
        <dbReference type="EMBL" id="CAB4893376.1"/>
    </source>
</evidence>